<dbReference type="STRING" id="67780.B6E78_15155"/>
<evidence type="ECO:0000313" key="2">
    <source>
        <dbReference type="EMBL" id="ACR68147.1"/>
    </source>
</evidence>
<organism evidence="2 3">
    <name type="scientific">Edwardsiella ictaluri (strain 93-146)</name>
    <dbReference type="NCBI Taxonomy" id="634503"/>
    <lineage>
        <taxon>Bacteria</taxon>
        <taxon>Pseudomonadati</taxon>
        <taxon>Pseudomonadota</taxon>
        <taxon>Gammaproteobacteria</taxon>
        <taxon>Enterobacterales</taxon>
        <taxon>Hafniaceae</taxon>
        <taxon>Edwardsiella</taxon>
    </lineage>
</organism>
<keyword evidence="1" id="KW-0175">Coiled coil</keyword>
<dbReference type="OrthoDB" id="8596438at2"/>
<accession>C5B9P5</accession>
<protein>
    <recommendedName>
        <fullName evidence="4">EsaK</fullName>
    </recommendedName>
</protein>
<dbReference type="Proteomes" id="UP000001485">
    <property type="component" value="Chromosome"/>
</dbReference>
<reference evidence="2 3" key="2">
    <citation type="journal article" date="2012" name="J. Bacteriol.">
        <title>Genome Sequence of Edwardsiella ictaluri 93-146, a Strain Associated with a Natural Channel Catfish Outbreak of Enteric Septicemia of Catfish.</title>
        <authorList>
            <person name="Williams M.L."/>
            <person name="Gillaspy A.F."/>
            <person name="Dyer D.W."/>
            <person name="Thune R.L."/>
            <person name="Waldbieser G.C."/>
            <person name="Schuster S.C."/>
            <person name="Gipson J."/>
            <person name="Zaitshik J."/>
            <person name="Landry C."/>
            <person name="Banes M.M."/>
            <person name="Lawrence M.L."/>
        </authorList>
    </citation>
    <scope>NUCLEOTIDE SEQUENCE [LARGE SCALE GENOMIC DNA]</scope>
    <source>
        <strain evidence="2 3">93-146</strain>
    </source>
</reference>
<dbReference type="AlphaFoldDB" id="C5B9P5"/>
<evidence type="ECO:0008006" key="4">
    <source>
        <dbReference type="Google" id="ProtNLM"/>
    </source>
</evidence>
<dbReference type="RefSeq" id="WP_015870331.1">
    <property type="nucleotide sequence ID" value="NC_012779.2"/>
</dbReference>
<dbReference type="KEGG" id="eic:NT01EI_0934"/>
<reference evidence="3" key="1">
    <citation type="submission" date="2009-03" db="EMBL/GenBank/DDBJ databases">
        <title>Complete genome sequence of Edwardsiella ictaluri 93-146.</title>
        <authorList>
            <person name="Williams M.L."/>
            <person name="Gillaspy A.F."/>
            <person name="Dyer D.W."/>
            <person name="Thune R.L."/>
            <person name="Waldbieser G.C."/>
            <person name="Schuster S.C."/>
            <person name="Gipson J."/>
            <person name="Zaitshik J."/>
            <person name="Landry C."/>
            <person name="Lawrence M.L."/>
        </authorList>
    </citation>
    <scope>NUCLEOTIDE SEQUENCE [LARGE SCALE GENOMIC DNA]</scope>
    <source>
        <strain evidence="3">93-146</strain>
    </source>
</reference>
<proteinExistence type="predicted"/>
<name>C5B9P5_EDWI9</name>
<dbReference type="HOGENOM" id="CLU_1249001_0_0_6"/>
<evidence type="ECO:0000313" key="3">
    <source>
        <dbReference type="Proteomes" id="UP000001485"/>
    </source>
</evidence>
<dbReference type="PATRIC" id="fig|634503.3.peg.844"/>
<gene>
    <name evidence="2" type="ordered locus">NT01EI_0934</name>
</gene>
<feature type="coiled-coil region" evidence="1">
    <location>
        <begin position="52"/>
        <end position="86"/>
    </location>
</feature>
<sequence>MNNPLHLPFTTLPGALPSQGYLTAHSLHEREEMQCAIAASLHQAEEQACAIRAAADDLLAQARVQAQQIREQAQQEGERLARQKQEEAIADAVQWLCQEQDLEQYLANQLAQRWRQLTAQVIEELLGKQEQNALLIRKVHQLVVSRFAQGRLTLSVSPPALAHAQAAWADNQRITLTADPSLREGQALLDNGLLRIHVDSQAQQSRLLQLLRDTAYA</sequence>
<dbReference type="EMBL" id="CP001600">
    <property type="protein sequence ID" value="ACR68147.1"/>
    <property type="molecule type" value="Genomic_DNA"/>
</dbReference>
<evidence type="ECO:0000256" key="1">
    <source>
        <dbReference type="SAM" id="Coils"/>
    </source>
</evidence>